<dbReference type="Proteomes" id="UP000593994">
    <property type="component" value="Chromosome"/>
</dbReference>
<dbReference type="AlphaFoldDB" id="A0A7S7LTJ6"/>
<dbReference type="GO" id="GO:0008168">
    <property type="term" value="F:methyltransferase activity"/>
    <property type="evidence" value="ECO:0007669"/>
    <property type="project" value="UniProtKB-KW"/>
</dbReference>
<sequence length="279" mass="32146">MYTSWREKMSDEDIKNNVKNMFDEVATRYENIDFFKISAKNIADLLPCKGVSNVLDVACGTGNVVLEYASTFADANFDAVDISTQMLECAKEKAKEQNITNITFYCCDIETLDMQKQYDIVTCSYALFFLPNPIDTLKILYAHVKTGGTLIFTSFTQNAFSPSSKILADLFESFEVKTPQKSWKTLQTTQEITYLCNQADIEDFDVHEKAIRYPLSLPEWWSLNNDTAHRGMLLQLSCDDYESVKEMYFEAMQWHEDESRMVELNADTFYTIIRKGTNK</sequence>
<keyword evidence="2" id="KW-0489">Methyltransferase</keyword>
<proteinExistence type="predicted"/>
<keyword evidence="2" id="KW-0808">Transferase</keyword>
<dbReference type="PANTHER" id="PTHR43861">
    <property type="entry name" value="TRANS-ACONITATE 2-METHYLTRANSFERASE-RELATED"/>
    <property type="match status" value="1"/>
</dbReference>
<dbReference type="Gene3D" id="3.40.50.150">
    <property type="entry name" value="Vaccinia Virus protein VP39"/>
    <property type="match status" value="1"/>
</dbReference>
<dbReference type="InterPro" id="IPR029063">
    <property type="entry name" value="SAM-dependent_MTases_sf"/>
</dbReference>
<dbReference type="CDD" id="cd02440">
    <property type="entry name" value="AdoMet_MTases"/>
    <property type="match status" value="1"/>
</dbReference>
<evidence type="ECO:0000259" key="1">
    <source>
        <dbReference type="Pfam" id="PF13847"/>
    </source>
</evidence>
<protein>
    <submittedName>
        <fullName evidence="2">Class I SAM-dependent methyltransferase</fullName>
    </submittedName>
</protein>
<feature type="domain" description="Methyltransferase" evidence="1">
    <location>
        <begin position="53"/>
        <end position="198"/>
    </location>
</feature>
<name>A0A7S7LTJ6_9BACT</name>
<dbReference type="KEGG" id="sbal:HUE88_08870"/>
<reference evidence="2 3" key="1">
    <citation type="submission" date="2020-05" db="EMBL/GenBank/DDBJ databases">
        <title>Sulfurimonas marisnigri, sp. nov., and Sulfurimonas baltica, sp. nov., manganese oxide reducing chemolithoautotrophs of the class Epsilonproteobacteria isolated from the pelagic redoxclines of the Black and Baltic Seas and emended description of the genus Sulfurimonas.</title>
        <authorList>
            <person name="Henkel J.V."/>
            <person name="Laudan C."/>
            <person name="Werner J."/>
            <person name="Neu T."/>
            <person name="Plewe S."/>
            <person name="Sproer C."/>
            <person name="Bunk B."/>
            <person name="Schulz-Vogt H.N."/>
        </authorList>
    </citation>
    <scope>NUCLEOTIDE SEQUENCE [LARGE SCALE GENOMIC DNA]</scope>
    <source>
        <strain evidence="2 3">GD2</strain>
    </source>
</reference>
<dbReference type="InterPro" id="IPR025714">
    <property type="entry name" value="Methyltranfer_dom"/>
</dbReference>
<dbReference type="GO" id="GO:0032259">
    <property type="term" value="P:methylation"/>
    <property type="evidence" value="ECO:0007669"/>
    <property type="project" value="UniProtKB-KW"/>
</dbReference>
<gene>
    <name evidence="2" type="ORF">HUE88_08870</name>
</gene>
<dbReference type="EMBL" id="CP054492">
    <property type="protein sequence ID" value="QOY51241.1"/>
    <property type="molecule type" value="Genomic_DNA"/>
</dbReference>
<dbReference type="Pfam" id="PF13847">
    <property type="entry name" value="Methyltransf_31"/>
    <property type="match status" value="1"/>
</dbReference>
<evidence type="ECO:0000313" key="3">
    <source>
        <dbReference type="Proteomes" id="UP000593994"/>
    </source>
</evidence>
<evidence type="ECO:0000313" key="2">
    <source>
        <dbReference type="EMBL" id="QOY51241.1"/>
    </source>
</evidence>
<dbReference type="SUPFAM" id="SSF53335">
    <property type="entry name" value="S-adenosyl-L-methionine-dependent methyltransferases"/>
    <property type="match status" value="1"/>
</dbReference>
<organism evidence="2 3">
    <name type="scientific">Candidatus Sulfurimonas baltica</name>
    <dbReference type="NCBI Taxonomy" id="2740404"/>
    <lineage>
        <taxon>Bacteria</taxon>
        <taxon>Pseudomonadati</taxon>
        <taxon>Campylobacterota</taxon>
        <taxon>Epsilonproteobacteria</taxon>
        <taxon>Campylobacterales</taxon>
        <taxon>Sulfurimonadaceae</taxon>
        <taxon>Sulfurimonas</taxon>
    </lineage>
</organism>
<keyword evidence="3" id="KW-1185">Reference proteome</keyword>
<dbReference type="RefSeq" id="WP_194368355.1">
    <property type="nucleotide sequence ID" value="NZ_CP054492.1"/>
</dbReference>
<accession>A0A7S7LTJ6</accession>